<keyword evidence="2 3" id="KW-0040">ANK repeat</keyword>
<name>A0ABM9E334_9HYPH</name>
<evidence type="ECO:0000256" key="1">
    <source>
        <dbReference type="ARBA" id="ARBA00022737"/>
    </source>
</evidence>
<evidence type="ECO:0000313" key="6">
    <source>
        <dbReference type="Proteomes" id="UP001153050"/>
    </source>
</evidence>
<dbReference type="SMART" id="SM00248">
    <property type="entry name" value="ANK"/>
    <property type="match status" value="6"/>
</dbReference>
<dbReference type="InterPro" id="IPR002110">
    <property type="entry name" value="Ankyrin_rpt"/>
</dbReference>
<keyword evidence="6" id="KW-1185">Reference proteome</keyword>
<feature type="compositionally biased region" description="Basic and acidic residues" evidence="4">
    <location>
        <begin position="603"/>
        <end position="621"/>
    </location>
</feature>
<sequence length="976" mass="106895">MSNGVELPRFPSLGEIVSSAPDSWSDSDAPLAHRGVRVSWLVGWVRSLLEDINRPRIEAIEQAQQAMYHNRAGMWGLHDQPDMTVPTVPRYALLNVRALVERFVLPLTSALQAPLWAYVPTEQRGKPDFFVSHTWNSLLLGPHQQEIGTLDAIEHLDHYAWIDFVAYNQHTIESMPTDMEAVIGEIGKVIFAGTPVPTLGRIWCLWELLCANRTGIDFDIAIRPGYRNDKILAVNTLYRSFVGVEKAVATKPEDLKIISDEVLAQFGSAQTANEHFDRILRERFSGSWYELRERDQHLGLRPWPWLYEQSPSGEALANRPVREPDPYYGAGIRDSVIYGSQQTTFDLLIESGLKVSYDDEVAHQFRVISASDLALFEAAGHGDLPKVQELLEQDSDTDRPIANYSALAAAARGGHARVVELLLKSGADIEGGNGVSPLAAAAWNGQDEIVRLLIERGADIEGDTGGPGTALFQASDEGHLSTVRLLLDLGAAVDAKTEKRATPLLIATANGHLEVVVQLIAAGVDLDCTDRSGDTALHHAAHNGSAAIVQALVNAGADRTVVDKYGDTAFDIGKREGRLDAATLALLQVVSPADLDGSIDSRQIVDPDAELRGGESAETPKGDGPTEQSLVNLAVMSMNCPGCGEPLRCFMRPRYFYSEEPGSVWSDFLDGLPRNRCKCGLKVTGSASSFHTDSWTAVTLEPPRAFPAEVFAELVNEVLTGVQHCPPLLLFESFEEIHRAVSGGTSQPFLLMPYSSLIYQGVSETARTLHVLIIAAVSAGLCADAYLFIKNAAAIHPDIFWVFFDAARELARIVDEASTGDSGLLEDLESLSRQLAGWRKAPALDPEAVFVCFFGENAATSEASDDQIYYTLRGYFDNHQDLRFLEGDKACSSLPSWLLPKPNLSPAHKCLLDVHIHAAGEFLLRHNPTAAQTISDQMCRARERIASRYSKLSEAERTQAREFYSTVGGRDLLDVL</sequence>
<gene>
    <name evidence="5" type="ORF">MES5069_360163</name>
</gene>
<protein>
    <recommendedName>
        <fullName evidence="7">Ankyrin repeat domain-containing protein</fullName>
    </recommendedName>
</protein>
<feature type="repeat" description="ANK" evidence="3">
    <location>
        <begin position="402"/>
        <end position="434"/>
    </location>
</feature>
<feature type="repeat" description="ANK" evidence="3">
    <location>
        <begin position="433"/>
        <end position="465"/>
    </location>
</feature>
<dbReference type="PANTHER" id="PTHR24201:SF16">
    <property type="entry name" value="ANKYRIN-1-LIKE-RELATED"/>
    <property type="match status" value="1"/>
</dbReference>
<dbReference type="Proteomes" id="UP001153050">
    <property type="component" value="Unassembled WGS sequence"/>
</dbReference>
<feature type="repeat" description="ANK" evidence="3">
    <location>
        <begin position="466"/>
        <end position="498"/>
    </location>
</feature>
<dbReference type="PROSITE" id="PS50088">
    <property type="entry name" value="ANK_REPEAT"/>
    <property type="match status" value="5"/>
</dbReference>
<evidence type="ECO:0000256" key="2">
    <source>
        <dbReference type="ARBA" id="ARBA00023043"/>
    </source>
</evidence>
<dbReference type="Gene3D" id="1.25.40.20">
    <property type="entry name" value="Ankyrin repeat-containing domain"/>
    <property type="match status" value="1"/>
</dbReference>
<dbReference type="SUPFAM" id="SSF48403">
    <property type="entry name" value="Ankyrin repeat"/>
    <property type="match status" value="1"/>
</dbReference>
<feature type="repeat" description="ANK" evidence="3">
    <location>
        <begin position="499"/>
        <end position="531"/>
    </location>
</feature>
<dbReference type="InterPro" id="IPR036770">
    <property type="entry name" value="Ankyrin_rpt-contain_sf"/>
</dbReference>
<evidence type="ECO:0000256" key="3">
    <source>
        <dbReference type="PROSITE-ProRule" id="PRU00023"/>
    </source>
</evidence>
<dbReference type="PROSITE" id="PS50297">
    <property type="entry name" value="ANK_REP_REGION"/>
    <property type="match status" value="4"/>
</dbReference>
<dbReference type="Pfam" id="PF00023">
    <property type="entry name" value="Ank"/>
    <property type="match status" value="1"/>
</dbReference>
<accession>A0ABM9E334</accession>
<feature type="repeat" description="ANK" evidence="3">
    <location>
        <begin position="532"/>
        <end position="564"/>
    </location>
</feature>
<proteinExistence type="predicted"/>
<organism evidence="5 6">
    <name type="scientific">Mesorhizobium escarrei</name>
    <dbReference type="NCBI Taxonomy" id="666018"/>
    <lineage>
        <taxon>Bacteria</taxon>
        <taxon>Pseudomonadati</taxon>
        <taxon>Pseudomonadota</taxon>
        <taxon>Alphaproteobacteria</taxon>
        <taxon>Hyphomicrobiales</taxon>
        <taxon>Phyllobacteriaceae</taxon>
        <taxon>Mesorhizobium</taxon>
    </lineage>
</organism>
<reference evidence="5 6" key="1">
    <citation type="submission" date="2022-03" db="EMBL/GenBank/DDBJ databases">
        <authorList>
            <person name="Brunel B."/>
        </authorList>
    </citation>
    <scope>NUCLEOTIDE SEQUENCE [LARGE SCALE GENOMIC DNA]</scope>
    <source>
        <strain evidence="5">STM5069sample</strain>
    </source>
</reference>
<evidence type="ECO:0000313" key="5">
    <source>
        <dbReference type="EMBL" id="CAH2403116.1"/>
    </source>
</evidence>
<dbReference type="EMBL" id="CAKXZT010000131">
    <property type="protein sequence ID" value="CAH2403116.1"/>
    <property type="molecule type" value="Genomic_DNA"/>
</dbReference>
<dbReference type="PANTHER" id="PTHR24201">
    <property type="entry name" value="ANK_REP_REGION DOMAIN-CONTAINING PROTEIN"/>
    <property type="match status" value="1"/>
</dbReference>
<keyword evidence="1" id="KW-0677">Repeat</keyword>
<feature type="region of interest" description="Disordered" evidence="4">
    <location>
        <begin position="598"/>
        <end position="626"/>
    </location>
</feature>
<evidence type="ECO:0000256" key="4">
    <source>
        <dbReference type="SAM" id="MobiDB-lite"/>
    </source>
</evidence>
<comment type="caution">
    <text evidence="5">The sequence shown here is derived from an EMBL/GenBank/DDBJ whole genome shotgun (WGS) entry which is preliminary data.</text>
</comment>
<evidence type="ECO:0008006" key="7">
    <source>
        <dbReference type="Google" id="ProtNLM"/>
    </source>
</evidence>
<dbReference type="Pfam" id="PF12796">
    <property type="entry name" value="Ank_2"/>
    <property type="match status" value="2"/>
</dbReference>
<dbReference type="InterPro" id="IPR050776">
    <property type="entry name" value="Ank_Repeat/CDKN_Inhibitor"/>
</dbReference>